<accession>A0A3G1A7Z0</accession>
<dbReference type="KEGG" id="tcb:TCARB_1292"/>
<reference evidence="2" key="1">
    <citation type="book" date="2010" name="EXTREMOPHILES" publisher="0:0-0">
        <title>Complete genome sequences of ten hyperthermophilic archaea reveal their metabolic capabilities and possible ecological roles.</title>
        <editorList>
            <person name="?"/>
        </editorList>
        <authorList>
            <person name="Ravin N.V."/>
            <person name="Mardanov A.V."/>
            <person name="Bonch-Osmolovskaya E.A."/>
            <person name="Skryabin K.G."/>
        </authorList>
    </citation>
    <scope>NUCLEOTIDE SEQUENCE [LARGE SCALE GENOMIC DNA]</scope>
    <source>
        <strain evidence="2">1505</strain>
    </source>
</reference>
<evidence type="ECO:0000313" key="2">
    <source>
        <dbReference type="Proteomes" id="UP000266720"/>
    </source>
</evidence>
<dbReference type="Proteomes" id="UP000266720">
    <property type="component" value="Chromosome"/>
</dbReference>
<dbReference type="STRING" id="697581.TCARB_1292"/>
<dbReference type="EMBL" id="CP007493">
    <property type="protein sequence ID" value="AJB42338.1"/>
    <property type="molecule type" value="Genomic_DNA"/>
</dbReference>
<gene>
    <name evidence="1" type="ORF">TCARB_1292</name>
</gene>
<name>A0A3G1A7Z0_9CREN</name>
<dbReference type="AlphaFoldDB" id="A0A3G1A7Z0"/>
<protein>
    <submittedName>
        <fullName evidence="1">Uncharacterized protein</fullName>
    </submittedName>
</protein>
<proteinExistence type="predicted"/>
<sequence length="354" mass="40945">MPPEVLNCGISLKLSLNEWKVLYFAPTSNTLSKISEQAKLPYSTVIDIIRRLQESKISMHFVPNLGLMGLKYVFLLFPGPPFREYPLYTLRIYRLIGKQIFPGITGLYTGVLGLVPESQVSNYVKSFGMQPEFQIVGEEYKHWTPNGKLTRYDTALGVVVPDIENIDDAILTSMSPIIRQERKWIDWIDLLIVYFKMKYAYTKLSEVHSSIRRVFGIDPPSRQLMSYHYRSHVAPLWTYNSVSYELPKTSVPEKIYIFKGPHSKVITRTLVEAPFFLEGLYSEDTGLVVGQPPSYVEPIFYTVLSKVNVEMPIGILLVEKSWNFEWLTQDAVKYYKENSEHPDPSFQRIKFEEK</sequence>
<evidence type="ECO:0000313" key="1">
    <source>
        <dbReference type="EMBL" id="AJB42338.1"/>
    </source>
</evidence>
<organism evidence="1 2">
    <name type="scientific">Thermofilum adornatum 1505</name>
    <dbReference type="NCBI Taxonomy" id="697581"/>
    <lineage>
        <taxon>Archaea</taxon>
        <taxon>Thermoproteota</taxon>
        <taxon>Thermoprotei</taxon>
        <taxon>Thermofilales</taxon>
        <taxon>Thermofilaceae</taxon>
        <taxon>Thermofilum</taxon>
    </lineage>
</organism>